<dbReference type="EMBL" id="JAGQHS010000041">
    <property type="protein sequence ID" value="MCA9756067.1"/>
    <property type="molecule type" value="Genomic_DNA"/>
</dbReference>
<keyword evidence="5 7" id="KW-0378">Hydrolase</keyword>
<evidence type="ECO:0000256" key="9">
    <source>
        <dbReference type="PIRSR" id="PIRSR036421-3"/>
    </source>
</evidence>
<dbReference type="InterPro" id="IPR028204">
    <property type="entry name" value="Tricorn_C1"/>
</dbReference>
<dbReference type="PIRSF" id="PIRSF036421">
    <property type="entry name" value="Tricorn_protease"/>
    <property type="match status" value="1"/>
</dbReference>
<dbReference type="Gene3D" id="2.120.10.60">
    <property type="entry name" value="Tricorn protease N-terminal domain"/>
    <property type="match status" value="1"/>
</dbReference>
<dbReference type="Proteomes" id="UP000739538">
    <property type="component" value="Unassembled WGS sequence"/>
</dbReference>
<dbReference type="Pfam" id="PF14684">
    <property type="entry name" value="Tricorn_C1"/>
    <property type="match status" value="1"/>
</dbReference>
<keyword evidence="6 7" id="KW-0720">Serine protease</keyword>
<dbReference type="SUPFAM" id="SSF69322">
    <property type="entry name" value="Tricorn protease domain 2"/>
    <property type="match status" value="1"/>
</dbReference>
<dbReference type="EC" id="3.4.21.-" evidence="7"/>
<evidence type="ECO:0000256" key="6">
    <source>
        <dbReference type="ARBA" id="ARBA00022825"/>
    </source>
</evidence>
<dbReference type="Gene3D" id="2.130.10.10">
    <property type="entry name" value="YVTN repeat-like/Quinoprotein amine dehydrogenase"/>
    <property type="match status" value="2"/>
</dbReference>
<feature type="active site" description="Charge relay system" evidence="8">
    <location>
        <position position="1048"/>
    </location>
</feature>
<dbReference type="InterPro" id="IPR029045">
    <property type="entry name" value="ClpP/crotonase-like_dom_sf"/>
</dbReference>
<sequence>MSQSGYYRYPTIHGDQIAFVCEDDLWIVSDQGGAARRLTASPGMVSFPKFSPDGASIAFTGRDDGPNETYVIPAEGGTPTRLSWFGSMAMVAGWSQDGNSVVIATDWRQPFAKTLHLVSVPLSGGHEPSPIPVGPARAFSWGPNGAMVVGRNSGDPARWKRYKGGTAGVLWIDRNGDGKFEPLIKLEGNLANPMWIGDRIFFLADHEGFGNLYSCTPTGRGLKRHTHHEDFYARFPSTDGNRIVYHAGADLYVFDPATDETQKLDITVPSSRSLTRRKFANGSRNFESFELHPKGHSLAIVSRGGLFTMGLWEGAVTRKGKVSEVRYRLGAWLPDGEKMVAIHDAGGEESLVVFDPKSDGEPRVIRGDFGRATELLVQPLLADSNGDENGKDAKSKPAKKTAKKATKPTGPVHVVLANQRHEVILVNLSTGRSKVIAHTRHGQGVNGVAWSPDGKWIAYGMPSGPRSSSIYLYQLATGKTTQVTGTDFIDGAPSFDPGGRYLYFISHRVFDPIYDAHYFDLGFPKGSRPYLVPLANDTTSPFSAANRALRAPSAEWNGSDRRSRMARRAQEVKIDLEGIGDRVLSFPVPESRYTKVLGAPGRVFFSSLAPEGSLGSDWEDDGSGSKGLLEVWDFESNKCEKVHAGMSDFALSMDRQTMGIRVGKRLRAVSAVSKEPSLRNGDSAPSRETGWVDLDRIRVAVEPRLEWGQMFDEAWRLQRDQFWTETMSGHDWNQIHATYRPLVERVSTRAEFSDLIWELQGELGTSHCYEMGGDYQPQPSFFQGFLGADLEYDRRSKSWKVRRIPTGDSWDPSQSSPIAAPGIHLQEGDEILAIGGEAIDAEATPYERLLHQAGQAIELTVRRRGDKKPVSVTVQTLRSESMLRYRDWVESNRRYVHEASKGKIGYVHVPNMGPWGYSEFHRYFKTEVENDGLLIDVRFNGGGHVSQILLEKLLRKRIGYDVNRWGEPESYPSDAPRGPIVALTNEFAGSDGDMFSHAFKLNGIGPLIGKRTWGGVVGIWPRHFLVDGTVTTQPEFAFWFQDVEWGIENYGTDPDIEVEIRPQDYAAGEDPQLDRAITELTKMIRKSPPKMPAFKNRPKLKPKKLPKS</sequence>
<evidence type="ECO:0000256" key="2">
    <source>
        <dbReference type="ARBA" id="ARBA00008524"/>
    </source>
</evidence>
<evidence type="ECO:0000256" key="3">
    <source>
        <dbReference type="ARBA" id="ARBA00022490"/>
    </source>
</evidence>
<evidence type="ECO:0000256" key="4">
    <source>
        <dbReference type="ARBA" id="ARBA00022670"/>
    </source>
</evidence>
<dbReference type="Gene3D" id="3.30.750.44">
    <property type="match status" value="1"/>
</dbReference>
<proteinExistence type="inferred from homology"/>
<reference evidence="12" key="2">
    <citation type="journal article" date="2021" name="Microbiome">
        <title>Successional dynamics and alternative stable states in a saline activated sludge microbial community over 9 years.</title>
        <authorList>
            <person name="Wang Y."/>
            <person name="Ye J."/>
            <person name="Ju F."/>
            <person name="Liu L."/>
            <person name="Boyd J.A."/>
            <person name="Deng Y."/>
            <person name="Parks D.H."/>
            <person name="Jiang X."/>
            <person name="Yin X."/>
            <person name="Woodcroft B.J."/>
            <person name="Tyson G.W."/>
            <person name="Hugenholtz P."/>
            <person name="Polz M.F."/>
            <person name="Zhang T."/>
        </authorList>
    </citation>
    <scope>NUCLEOTIDE SEQUENCE</scope>
    <source>
        <strain evidence="12">HKST-UBA02</strain>
    </source>
</reference>
<dbReference type="SUPFAM" id="SSF52096">
    <property type="entry name" value="ClpP/crotonase"/>
    <property type="match status" value="1"/>
</dbReference>
<dbReference type="Gene3D" id="2.30.42.10">
    <property type="match status" value="1"/>
</dbReference>
<dbReference type="SUPFAM" id="SSF69304">
    <property type="entry name" value="Tricorn protease N-terminal domain"/>
    <property type="match status" value="1"/>
</dbReference>
<accession>A0A956SD05</accession>
<comment type="function">
    <text evidence="7">Degrades oligopeptides.</text>
</comment>
<evidence type="ECO:0000256" key="1">
    <source>
        <dbReference type="ARBA" id="ARBA00004496"/>
    </source>
</evidence>
<dbReference type="InterPro" id="IPR029414">
    <property type="entry name" value="Tricorn_PDZ"/>
</dbReference>
<feature type="region of interest" description="Disordered" evidence="10">
    <location>
        <begin position="1086"/>
        <end position="1108"/>
    </location>
</feature>
<dbReference type="SUPFAM" id="SSF50156">
    <property type="entry name" value="PDZ domain-like"/>
    <property type="match status" value="1"/>
</dbReference>
<keyword evidence="3 7" id="KW-0963">Cytoplasm</keyword>
<comment type="similarity">
    <text evidence="2 7">Belongs to the peptidase S41B family.</text>
</comment>
<evidence type="ECO:0000256" key="10">
    <source>
        <dbReference type="SAM" id="MobiDB-lite"/>
    </source>
</evidence>
<reference evidence="12" key="1">
    <citation type="submission" date="2020-04" db="EMBL/GenBank/DDBJ databases">
        <authorList>
            <person name="Zhang T."/>
        </authorList>
    </citation>
    <scope>NUCLEOTIDE SEQUENCE</scope>
    <source>
        <strain evidence="12">HKST-UBA02</strain>
    </source>
</reference>
<comment type="subcellular location">
    <subcellularLocation>
        <location evidence="1 7">Cytoplasm</location>
    </subcellularLocation>
</comment>
<feature type="site" description="Transition state stabilizer; via amide nitrogen" evidence="9">
    <location>
        <position position="991"/>
    </location>
</feature>
<keyword evidence="4 7" id="KW-0645">Protease</keyword>
<evidence type="ECO:0000256" key="5">
    <source>
        <dbReference type="ARBA" id="ARBA00022801"/>
    </source>
</evidence>
<feature type="domain" description="Tail specific protease" evidence="11">
    <location>
        <begin position="869"/>
        <end position="1059"/>
    </location>
</feature>
<feature type="active site" description="Nucleophile" evidence="8">
    <location>
        <position position="990"/>
    </location>
</feature>
<dbReference type="AlphaFoldDB" id="A0A956SD05"/>
<dbReference type="GO" id="GO:0008236">
    <property type="term" value="F:serine-type peptidase activity"/>
    <property type="evidence" value="ECO:0007669"/>
    <property type="project" value="UniProtKB-UniRule"/>
</dbReference>
<comment type="caution">
    <text evidence="12">The sequence shown here is derived from an EMBL/GenBank/DDBJ whole genome shotgun (WGS) entry which is preliminary data.</text>
</comment>
<dbReference type="InterPro" id="IPR012393">
    <property type="entry name" value="Tricorn_protease"/>
</dbReference>
<evidence type="ECO:0000313" key="13">
    <source>
        <dbReference type="Proteomes" id="UP000739538"/>
    </source>
</evidence>
<protein>
    <recommendedName>
        <fullName evidence="7">Tricorn protease homolog</fullName>
        <ecNumber evidence="7">3.4.21.-</ecNumber>
    </recommendedName>
</protein>
<dbReference type="InterPro" id="IPR005151">
    <property type="entry name" value="Tail-specific_protease"/>
</dbReference>
<feature type="compositionally biased region" description="Basic residues" evidence="10">
    <location>
        <begin position="1096"/>
        <end position="1108"/>
    </location>
</feature>
<dbReference type="InterPro" id="IPR015943">
    <property type="entry name" value="WD40/YVTN_repeat-like_dom_sf"/>
</dbReference>
<dbReference type="SMART" id="SM00245">
    <property type="entry name" value="TSPc"/>
    <property type="match status" value="1"/>
</dbReference>
<evidence type="ECO:0000313" key="12">
    <source>
        <dbReference type="EMBL" id="MCA9756067.1"/>
    </source>
</evidence>
<dbReference type="CDD" id="cd07562">
    <property type="entry name" value="Peptidase_S41_TRI"/>
    <property type="match status" value="1"/>
</dbReference>
<dbReference type="Pfam" id="PF26550">
    <property type="entry name" value="Tricorn_2nd"/>
    <property type="match status" value="1"/>
</dbReference>
<feature type="compositionally biased region" description="Basic residues" evidence="10">
    <location>
        <begin position="396"/>
        <end position="406"/>
    </location>
</feature>
<evidence type="ECO:0000256" key="8">
    <source>
        <dbReference type="PIRSR" id="PIRSR036421-1"/>
    </source>
</evidence>
<dbReference type="Pfam" id="PF26549">
    <property type="entry name" value="Tricorn_N"/>
    <property type="match status" value="1"/>
</dbReference>
<gene>
    <name evidence="12" type="ORF">KDA27_09715</name>
</gene>
<dbReference type="Pfam" id="PF03572">
    <property type="entry name" value="Peptidase_S41"/>
    <property type="match status" value="1"/>
</dbReference>
<dbReference type="InterPro" id="IPR036034">
    <property type="entry name" value="PDZ_sf"/>
</dbReference>
<feature type="active site" description="Charge relay system" evidence="8">
    <location>
        <position position="767"/>
    </location>
</feature>
<evidence type="ECO:0000259" key="11">
    <source>
        <dbReference type="SMART" id="SM00245"/>
    </source>
</evidence>
<organism evidence="12 13">
    <name type="scientific">Eiseniibacteriota bacterium</name>
    <dbReference type="NCBI Taxonomy" id="2212470"/>
    <lineage>
        <taxon>Bacteria</taxon>
        <taxon>Candidatus Eiseniibacteriota</taxon>
    </lineage>
</organism>
<dbReference type="GO" id="GO:0006508">
    <property type="term" value="P:proteolysis"/>
    <property type="evidence" value="ECO:0007669"/>
    <property type="project" value="UniProtKB-UniRule"/>
</dbReference>
<evidence type="ECO:0000256" key="7">
    <source>
        <dbReference type="PIRNR" id="PIRNR036421"/>
    </source>
</evidence>
<dbReference type="Gene3D" id="3.90.226.10">
    <property type="entry name" value="2-enoyl-CoA Hydratase, Chain A, domain 1"/>
    <property type="match status" value="1"/>
</dbReference>
<dbReference type="Pfam" id="PF14685">
    <property type="entry name" value="PDZ_Tricorn"/>
    <property type="match status" value="1"/>
</dbReference>
<dbReference type="PANTHER" id="PTHR43253">
    <property type="entry name" value="TRICORN PROTEASE HOMOLOG 2-RELATED"/>
    <property type="match status" value="1"/>
</dbReference>
<dbReference type="PANTHER" id="PTHR43253:SF1">
    <property type="entry name" value="TRICORN PROTEASE HOMOLOG 2-RELATED"/>
    <property type="match status" value="1"/>
</dbReference>
<feature type="region of interest" description="Disordered" evidence="10">
    <location>
        <begin position="380"/>
        <end position="408"/>
    </location>
</feature>
<name>A0A956SD05_UNCEI</name>
<dbReference type="GO" id="GO:0005737">
    <property type="term" value="C:cytoplasm"/>
    <property type="evidence" value="ECO:0007669"/>
    <property type="project" value="UniProtKB-SubCell"/>
</dbReference>